<accession>A0A3S5Y521</accession>
<dbReference type="InterPro" id="IPR020845">
    <property type="entry name" value="AMP-binding_CS"/>
</dbReference>
<dbReference type="InterPro" id="IPR045851">
    <property type="entry name" value="AMP-bd_C_sf"/>
</dbReference>
<gene>
    <name evidence="3" type="ordered locus">REQ_15580</name>
</gene>
<dbReference type="CDD" id="cd04433">
    <property type="entry name" value="AFD_class_I"/>
    <property type="match status" value="1"/>
</dbReference>
<dbReference type="EMBL" id="FN563149">
    <property type="protein sequence ID" value="CBH47635.1"/>
    <property type="molecule type" value="Genomic_DNA"/>
</dbReference>
<evidence type="ECO:0000313" key="4">
    <source>
        <dbReference type="Proteomes" id="UP000006892"/>
    </source>
</evidence>
<dbReference type="Proteomes" id="UP001154400">
    <property type="component" value="Chromosome"/>
</dbReference>
<dbReference type="GO" id="GO:0031956">
    <property type="term" value="F:medium-chain fatty acid-CoA ligase activity"/>
    <property type="evidence" value="ECO:0007669"/>
    <property type="project" value="TreeGrafter"/>
</dbReference>
<dbReference type="Pfam" id="PF13193">
    <property type="entry name" value="AMP-binding_C"/>
    <property type="match status" value="1"/>
</dbReference>
<dbReference type="SUPFAM" id="SSF56801">
    <property type="entry name" value="Acetyl-CoA synthetase-like"/>
    <property type="match status" value="1"/>
</dbReference>
<dbReference type="InterPro" id="IPR042099">
    <property type="entry name" value="ANL_N_sf"/>
</dbReference>
<sequence>MNILTLLEIAADADGDRIAIGDKRDGLSYSRLLELARRFAADRADTTAQTVLYGATAGAAFPIALFGAAWAGIPFAPISYRLADEPLRGLVAGQAPALLVADGAVARIGGGVDGVETVEPGVLVERLGAAVAAEIPPADQDPEAPAVLLHTSGTTGPPKIAILRHRHLVSYVLGGTELFGAGPDEAALVSVPPYHIAGVAGLLTGLYSGRRIVQMPNFDAREWVRLVREQEITHAMVVPTMLARIVDVLTEDGGGLPSLRHLSYGGGRMPLPVIERALGLLPDVDFVNGYGLTETSSSVAVLGPAEHRAAVSSSDPDVQRRLGSVGLPVPDVEIVVRDDAGRDVAPGERGELWVRGAQVSGEYSGASLLDSDGWFRTRDGGWIDDGGYVYVEGRLDDVIVRGGENLSPGEIEDVIGEHPSVEDVVVYGVPDDQWGEIVVAAVVPRPEGVLTADEIRAWVGARLRSSRVPAFVEFRTDVPRNDLGKVLRRVLRDEFVPATV</sequence>
<dbReference type="KEGG" id="req:REQ_15580"/>
<evidence type="ECO:0000259" key="1">
    <source>
        <dbReference type="Pfam" id="PF00501"/>
    </source>
</evidence>
<dbReference type="GO" id="GO:0006631">
    <property type="term" value="P:fatty acid metabolic process"/>
    <property type="evidence" value="ECO:0007669"/>
    <property type="project" value="TreeGrafter"/>
</dbReference>
<protein>
    <submittedName>
        <fullName evidence="3">Acyl-CoA ligase/synthetase</fullName>
    </submittedName>
</protein>
<dbReference type="PANTHER" id="PTHR43201">
    <property type="entry name" value="ACYL-COA SYNTHETASE"/>
    <property type="match status" value="1"/>
</dbReference>
<reference evidence="3" key="1">
    <citation type="journal article" date="2010" name="PLoS Genet.">
        <title>The genome of a pathogenic rhodococcus: cooptive virulence underpinned by key gene acquisitions.</title>
        <authorList>
            <person name="Letek M."/>
            <person name="Gonzalez P."/>
            <person name="Macarthur I."/>
            <person name="Rodriguez H."/>
            <person name="Freeman T.C."/>
            <person name="Valero-Rello A."/>
            <person name="Blanco M."/>
            <person name="Buckley T."/>
            <person name="Cherevach I."/>
            <person name="Fahey R."/>
            <person name="Hapeshi A."/>
            <person name="Holdstock J."/>
            <person name="Leadon D."/>
            <person name="Navas J."/>
            <person name="Ocampo A."/>
            <person name="Quail M.A."/>
            <person name="Sanders M."/>
            <person name="Scortti M.M."/>
            <person name="Prescott J.F."/>
            <person name="Fogarty U."/>
            <person name="Meijer W.G."/>
            <person name="Parkhill J."/>
            <person name="Bentley S.D."/>
            <person name="Vazquez-Boland J.A."/>
        </authorList>
    </citation>
    <scope>NUCLEOTIDE SEQUENCE [LARGE SCALE GENOMIC DNA]</scope>
    <source>
        <strain evidence="3 4">103S</strain>
    </source>
</reference>
<keyword evidence="3" id="KW-0436">Ligase</keyword>
<name>A0A3S5Y521_RHOH1</name>
<dbReference type="PANTHER" id="PTHR43201:SF32">
    <property type="entry name" value="2-SUCCINYLBENZOATE--COA LIGASE, CHLOROPLASTIC_PEROXISOMAL"/>
    <property type="match status" value="1"/>
</dbReference>
<dbReference type="RefSeq" id="WP_013415477.1">
    <property type="nucleotide sequence ID" value="NC_014659.1"/>
</dbReference>
<dbReference type="InterPro" id="IPR000873">
    <property type="entry name" value="AMP-dep_synth/lig_dom"/>
</dbReference>
<evidence type="ECO:0000259" key="2">
    <source>
        <dbReference type="Pfam" id="PF13193"/>
    </source>
</evidence>
<evidence type="ECO:0000313" key="3">
    <source>
        <dbReference type="EMBL" id="CBH47635.1"/>
    </source>
</evidence>
<dbReference type="Gene3D" id="3.40.50.12780">
    <property type="entry name" value="N-terminal domain of ligase-like"/>
    <property type="match status" value="1"/>
</dbReference>
<dbReference type="PROSITE" id="PS00455">
    <property type="entry name" value="AMP_BINDING"/>
    <property type="match status" value="1"/>
</dbReference>
<feature type="domain" description="AMP-binding enzyme C-terminal" evidence="2">
    <location>
        <begin position="410"/>
        <end position="485"/>
    </location>
</feature>
<dbReference type="Pfam" id="PF00501">
    <property type="entry name" value="AMP-binding"/>
    <property type="match status" value="1"/>
</dbReference>
<organism evidence="3">
    <name type="scientific">Rhodococcus hoagii (strain 103S)</name>
    <name type="common">Rhodococcus equi</name>
    <dbReference type="NCBI Taxonomy" id="685727"/>
    <lineage>
        <taxon>Bacteria</taxon>
        <taxon>Bacillati</taxon>
        <taxon>Actinomycetota</taxon>
        <taxon>Actinomycetes</taxon>
        <taxon>Mycobacteriales</taxon>
        <taxon>Nocardiaceae</taxon>
        <taxon>Prescottella</taxon>
    </lineage>
</organism>
<dbReference type="AlphaFoldDB" id="A0A3S5Y521"/>
<feature type="domain" description="AMP-dependent synthetase/ligase" evidence="1">
    <location>
        <begin position="8"/>
        <end position="363"/>
    </location>
</feature>
<proteinExistence type="predicted"/>
<dbReference type="InterPro" id="IPR025110">
    <property type="entry name" value="AMP-bd_C"/>
</dbReference>
<dbReference type="Gene3D" id="3.30.300.30">
    <property type="match status" value="1"/>
</dbReference>